<dbReference type="FunFam" id="1.25.40.10:FF:000065">
    <property type="entry name" value="Programmed cell death 11"/>
    <property type="match status" value="1"/>
</dbReference>
<organism evidence="6 7">
    <name type="scientific">Pinctada imbricata</name>
    <name type="common">Atlantic pearl-oyster</name>
    <name type="synonym">Pinctada martensii</name>
    <dbReference type="NCBI Taxonomy" id="66713"/>
    <lineage>
        <taxon>Eukaryota</taxon>
        <taxon>Metazoa</taxon>
        <taxon>Spiralia</taxon>
        <taxon>Lophotrochozoa</taxon>
        <taxon>Mollusca</taxon>
        <taxon>Bivalvia</taxon>
        <taxon>Autobranchia</taxon>
        <taxon>Pteriomorphia</taxon>
        <taxon>Pterioida</taxon>
        <taxon>Pterioidea</taxon>
        <taxon>Pteriidae</taxon>
        <taxon>Pinctada</taxon>
    </lineage>
</organism>
<dbReference type="InterPro" id="IPR011990">
    <property type="entry name" value="TPR-like_helical_dom_sf"/>
</dbReference>
<dbReference type="SMART" id="SM00386">
    <property type="entry name" value="HAT"/>
    <property type="match status" value="4"/>
</dbReference>
<keyword evidence="4" id="KW-0539">Nucleus</keyword>
<dbReference type="PANTHER" id="PTHR23270:SF10">
    <property type="entry name" value="PROTEIN RRP5 HOMOLOG"/>
    <property type="match status" value="1"/>
</dbReference>
<comment type="caution">
    <text evidence="6">The sequence shown here is derived from an EMBL/GenBank/DDBJ whole genome shotgun (WGS) entry which is preliminary data.</text>
</comment>
<protein>
    <recommendedName>
        <fullName evidence="5">Pre-mRNA-splicing factor Syf1/CRNKL1-like C-terminal HAT-repeats domain-containing protein</fullName>
    </recommendedName>
</protein>
<comment type="subcellular location">
    <subcellularLocation>
        <location evidence="1">Nucleus</location>
        <location evidence="1">Nucleolus</location>
    </subcellularLocation>
</comment>
<dbReference type="InterPro" id="IPR003107">
    <property type="entry name" value="HAT"/>
</dbReference>
<reference evidence="6" key="1">
    <citation type="submission" date="2019-08" db="EMBL/GenBank/DDBJ databases">
        <title>The improved chromosome-level genome for the pearl oyster Pinctada fucata martensii using PacBio sequencing and Hi-C.</title>
        <authorList>
            <person name="Zheng Z."/>
        </authorList>
    </citation>
    <scope>NUCLEOTIDE SEQUENCE</scope>
    <source>
        <strain evidence="6">ZZ-2019</strain>
        <tissue evidence="6">Adductor muscle</tissue>
    </source>
</reference>
<gene>
    <name evidence="6" type="ORF">FSP39_002771</name>
</gene>
<evidence type="ECO:0000256" key="4">
    <source>
        <dbReference type="ARBA" id="ARBA00023242"/>
    </source>
</evidence>
<evidence type="ECO:0000259" key="5">
    <source>
        <dbReference type="Pfam" id="PF23231"/>
    </source>
</evidence>
<dbReference type="GO" id="GO:0006364">
    <property type="term" value="P:rRNA processing"/>
    <property type="evidence" value="ECO:0007669"/>
    <property type="project" value="UniProtKB-KW"/>
</dbReference>
<evidence type="ECO:0000313" key="6">
    <source>
        <dbReference type="EMBL" id="KAK3094517.1"/>
    </source>
</evidence>
<dbReference type="GO" id="GO:0003723">
    <property type="term" value="F:RNA binding"/>
    <property type="evidence" value="ECO:0007669"/>
    <property type="project" value="TreeGrafter"/>
</dbReference>
<dbReference type="GO" id="GO:0032040">
    <property type="term" value="C:small-subunit processome"/>
    <property type="evidence" value="ECO:0007669"/>
    <property type="project" value="TreeGrafter"/>
</dbReference>
<dbReference type="EMBL" id="VSWD01000008">
    <property type="protein sequence ID" value="KAK3094517.1"/>
    <property type="molecule type" value="Genomic_DNA"/>
</dbReference>
<keyword evidence="2" id="KW-0698">rRNA processing</keyword>
<keyword evidence="3" id="KW-0677">Repeat</keyword>
<dbReference type="InterPro" id="IPR045209">
    <property type="entry name" value="Rrp5"/>
</dbReference>
<keyword evidence="7" id="KW-1185">Reference proteome</keyword>
<sequence>MVWLRYMSYHLEATEVDKARAVAERALTTMSSSCESFAFCSEKQENFNVWVGYLNLENMYGTPELLKKVMDRALKENKPKKVYWHMIKVYIQSGKMEEAEQLYTTMTNKLRQKRKVWKEFGEFHYKNHRPESARKILQSSLKSLDKKYHAGTISKFAQMEFEYGEPERGKTMFENLLRKKPKRTRIWSLYIDLVTKLGEIENARKMYERVGNLNLSAKKMRFFFKKYLDFEKGQRETESMAVVNCRL</sequence>
<evidence type="ECO:0000256" key="1">
    <source>
        <dbReference type="ARBA" id="ARBA00004604"/>
    </source>
</evidence>
<evidence type="ECO:0000313" key="7">
    <source>
        <dbReference type="Proteomes" id="UP001186944"/>
    </source>
</evidence>
<evidence type="ECO:0000256" key="2">
    <source>
        <dbReference type="ARBA" id="ARBA00022552"/>
    </source>
</evidence>
<evidence type="ECO:0000256" key="3">
    <source>
        <dbReference type="ARBA" id="ARBA00022737"/>
    </source>
</evidence>
<accession>A0AA89C4I7</accession>
<dbReference type="AlphaFoldDB" id="A0AA89C4I7"/>
<name>A0AA89C4I7_PINIB</name>
<dbReference type="InterPro" id="IPR055430">
    <property type="entry name" value="HAT_Syf1_CNRKL1_C"/>
</dbReference>
<dbReference type="PANTHER" id="PTHR23270">
    <property type="entry name" value="PROGRAMMED CELL DEATH PROTEIN 11 PRE-RRNA PROCESSING PROTEIN RRP5"/>
    <property type="match status" value="1"/>
</dbReference>
<dbReference type="Proteomes" id="UP001186944">
    <property type="component" value="Unassembled WGS sequence"/>
</dbReference>
<dbReference type="Pfam" id="PF23231">
    <property type="entry name" value="HAT_Syf1_CNRKL1_C"/>
    <property type="match status" value="1"/>
</dbReference>
<feature type="domain" description="Pre-mRNA-splicing factor Syf1/CRNKL1-like C-terminal HAT-repeats" evidence="5">
    <location>
        <begin position="77"/>
        <end position="229"/>
    </location>
</feature>
<dbReference type="Gene3D" id="1.25.40.10">
    <property type="entry name" value="Tetratricopeptide repeat domain"/>
    <property type="match status" value="1"/>
</dbReference>
<dbReference type="SUPFAM" id="SSF48452">
    <property type="entry name" value="TPR-like"/>
    <property type="match status" value="1"/>
</dbReference>
<proteinExistence type="predicted"/>